<gene>
    <name evidence="2" type="ordered locus">Meso_0587</name>
</gene>
<dbReference type="eggNOG" id="COG5342">
    <property type="taxonomic scope" value="Bacteria"/>
</dbReference>
<feature type="signal peptide" evidence="1">
    <location>
        <begin position="1"/>
        <end position="24"/>
    </location>
</feature>
<dbReference type="Pfam" id="PF06776">
    <property type="entry name" value="IalB"/>
    <property type="match status" value="1"/>
</dbReference>
<reference evidence="2" key="1">
    <citation type="submission" date="2006-06" db="EMBL/GenBank/DDBJ databases">
        <title>Complete sequence of chromosome of Chelativorans sp. BNC1.</title>
        <authorList>
            <consortium name="US DOE Joint Genome Institute"/>
            <person name="Copeland A."/>
            <person name="Lucas S."/>
            <person name="Lapidus A."/>
            <person name="Barry K."/>
            <person name="Detter J.C."/>
            <person name="Glavina del Rio T."/>
            <person name="Hammon N."/>
            <person name="Israni S."/>
            <person name="Dalin E."/>
            <person name="Tice H."/>
            <person name="Pitluck S."/>
            <person name="Chertkov O."/>
            <person name="Brettin T."/>
            <person name="Bruce D."/>
            <person name="Han C."/>
            <person name="Tapia R."/>
            <person name="Gilna P."/>
            <person name="Schmutz J."/>
            <person name="Larimer F."/>
            <person name="Land M."/>
            <person name="Hauser L."/>
            <person name="Kyrpides N."/>
            <person name="Mikhailova N."/>
            <person name="Richardson P."/>
        </authorList>
    </citation>
    <scope>NUCLEOTIDE SEQUENCE</scope>
    <source>
        <strain evidence="2">BNC1</strain>
    </source>
</reference>
<dbReference type="STRING" id="266779.Meso_0587"/>
<accession>Q11KT8</accession>
<dbReference type="KEGG" id="mes:Meso_0587"/>
<dbReference type="HOGENOM" id="CLU_096085_3_0_5"/>
<evidence type="ECO:0000313" key="2">
    <source>
        <dbReference type="EMBL" id="ABG61987.1"/>
    </source>
</evidence>
<name>Q11KT8_CHESB</name>
<evidence type="ECO:0000256" key="1">
    <source>
        <dbReference type="SAM" id="SignalP"/>
    </source>
</evidence>
<dbReference type="InterPro" id="IPR038696">
    <property type="entry name" value="IalB_sf"/>
</dbReference>
<feature type="chain" id="PRO_5004180399" evidence="1">
    <location>
        <begin position="25"/>
        <end position="186"/>
    </location>
</feature>
<keyword evidence="1" id="KW-0732">Signal</keyword>
<dbReference type="Gene3D" id="2.60.40.1880">
    <property type="entry name" value="Invasion associated locus B (IalB) protein"/>
    <property type="match status" value="1"/>
</dbReference>
<organism evidence="2">
    <name type="scientific">Chelativorans sp. (strain BNC1)</name>
    <dbReference type="NCBI Taxonomy" id="266779"/>
    <lineage>
        <taxon>Bacteria</taxon>
        <taxon>Pseudomonadati</taxon>
        <taxon>Pseudomonadota</taxon>
        <taxon>Alphaproteobacteria</taxon>
        <taxon>Hyphomicrobiales</taxon>
        <taxon>Phyllobacteriaceae</taxon>
        <taxon>Chelativorans</taxon>
    </lineage>
</organism>
<sequence precursor="true">MKTSRKHCAAMAAVFTILTGGAVAQEANSTPGEISSLPGGASSLQETYQDWSLACQSAPQKVCVISQQQVQPNGQRVLAIELRSGGEGSLSGNLVLPFGLMLDAGAVFQIDEAAQQEARPFLTCLPVGCVVPLDLDADAVAALRAGGKLQVRVQTADAAEVVFPISLIGLGDAADRLEALQDAGSN</sequence>
<proteinExistence type="predicted"/>
<dbReference type="EMBL" id="CP000390">
    <property type="protein sequence ID" value="ABG61987.1"/>
    <property type="molecule type" value="Genomic_DNA"/>
</dbReference>
<protein>
    <submittedName>
        <fullName evidence="2">Invasion associated locus B</fullName>
    </submittedName>
</protein>
<dbReference type="AlphaFoldDB" id="Q11KT8"/>
<dbReference type="InterPro" id="IPR010642">
    <property type="entry name" value="Invasion_prot_B"/>
</dbReference>